<proteinExistence type="predicted"/>
<name>A0ACC0USF7_9HYPO</name>
<protein>
    <submittedName>
        <fullName evidence="1">Uncharacterized protein</fullName>
    </submittedName>
</protein>
<evidence type="ECO:0000313" key="2">
    <source>
        <dbReference type="Proteomes" id="UP001163324"/>
    </source>
</evidence>
<dbReference type="Proteomes" id="UP001163324">
    <property type="component" value="Chromosome 8"/>
</dbReference>
<sequence>MGSGQQQRLVLMSQVDFDAPNPRAFPITNPTLDLSATSDQGGRHLLVCRPPGQNVSKIHQATPRGGQAPQVSTVTWKSDGQFLAIGWSDGVVRLMGLENNKTAHHLDICPGTDSQITHVGWACNSIPVCSAPKTLGQQSSEASVSSITIDMEERSLISLPRTLTFLEVETALPKLSPLPSGSASSSEDAMVFTLRSGIDFLFRLPSSKDFDRVSIIIVGTSDAKLHLGIHDSFMIGSFCCSSLGQSSHLQLVKHASHAQVSTHSLLLANTLSRPQTMFLTPMDLPFISSSPLNLSLLASKLTTLQNLLRYLKQAQLHMLVEWKNIRELPARFLRSVEGDLENLTYGPRNIVQALYHTVVTGHAHEPLREWLVDSLSERGHKRWDKAVTSGLQSLRNLVHENFLPVTERAFIILSRLRGLALFHDAREDIGFSVTQINRAMEVISCLRFVGHKILLSSMDELEHFQVFSSWLRLQIDRLASSTEGDELSEKEATMDNGKVLKYINHYLASGPLDIYFSDISPEDNQNSRSVAEDKHGLLDLLSKRLSNKNVLPALVALPNAGFLVELASEWSDRMFKDIAEAKKRSVRFGKPTSLSINRPIDQFDLTMTASPDSKSALVSTALSSKNAEHLVYLFHTQFDLVNGISSDQRTACCCIGLGPRKLIDLKFLGQRELCLLCSKEDGTPVIISIPLDSDQLLFLPYDGEVPSDVCQYMEGDGKEYYLPEEHMMKPVRMEAHDRSDARGEMPERICLLGSNRTTLRTFTLPVSKG</sequence>
<organism evidence="1 2">
    <name type="scientific">Trichothecium roseum</name>
    <dbReference type="NCBI Taxonomy" id="47278"/>
    <lineage>
        <taxon>Eukaryota</taxon>
        <taxon>Fungi</taxon>
        <taxon>Dikarya</taxon>
        <taxon>Ascomycota</taxon>
        <taxon>Pezizomycotina</taxon>
        <taxon>Sordariomycetes</taxon>
        <taxon>Hypocreomycetidae</taxon>
        <taxon>Hypocreales</taxon>
        <taxon>Hypocreales incertae sedis</taxon>
        <taxon>Trichothecium</taxon>
    </lineage>
</organism>
<comment type="caution">
    <text evidence="1">The sequence shown here is derived from an EMBL/GenBank/DDBJ whole genome shotgun (WGS) entry which is preliminary data.</text>
</comment>
<gene>
    <name evidence="1" type="ORF">N3K66_008101</name>
</gene>
<reference evidence="1" key="1">
    <citation type="submission" date="2022-10" db="EMBL/GenBank/DDBJ databases">
        <title>Complete Genome of Trichothecium roseum strain YXFP-22015, a Plant Pathogen Isolated from Citrus.</title>
        <authorList>
            <person name="Wang Y."/>
            <person name="Zhu L."/>
        </authorList>
    </citation>
    <scope>NUCLEOTIDE SEQUENCE</scope>
    <source>
        <strain evidence="1">YXFP-22015</strain>
    </source>
</reference>
<evidence type="ECO:0000313" key="1">
    <source>
        <dbReference type="EMBL" id="KAI9897079.1"/>
    </source>
</evidence>
<accession>A0ACC0USF7</accession>
<dbReference type="EMBL" id="CM047947">
    <property type="protein sequence ID" value="KAI9897079.1"/>
    <property type="molecule type" value="Genomic_DNA"/>
</dbReference>
<keyword evidence="2" id="KW-1185">Reference proteome</keyword>